<dbReference type="InterPro" id="IPR027417">
    <property type="entry name" value="P-loop_NTPase"/>
</dbReference>
<name>A0A7R9B7V4_TIMSH</name>
<gene>
    <name evidence="4" type="ORF">TSIB3V08_LOCUS11564</name>
</gene>
<dbReference type="InterPro" id="IPR024156">
    <property type="entry name" value="Small_GTPase_ARF"/>
</dbReference>
<feature type="binding site" evidence="3">
    <location>
        <begin position="151"/>
        <end position="154"/>
    </location>
    <ligand>
        <name>GTP</name>
        <dbReference type="ChEBI" id="CHEBI:37565"/>
    </ligand>
</feature>
<evidence type="ECO:0000256" key="3">
    <source>
        <dbReference type="PIRSR" id="PIRSR606689-1"/>
    </source>
</evidence>
<dbReference type="SUPFAM" id="SSF52540">
    <property type="entry name" value="P-loop containing nucleoside triphosphate hydrolases"/>
    <property type="match status" value="1"/>
</dbReference>
<dbReference type="PANTHER" id="PTHR11711">
    <property type="entry name" value="ADP RIBOSYLATION FACTOR-RELATED"/>
    <property type="match status" value="1"/>
</dbReference>
<dbReference type="Pfam" id="PF00025">
    <property type="entry name" value="Arf"/>
    <property type="match status" value="1"/>
</dbReference>
<evidence type="ECO:0008006" key="5">
    <source>
        <dbReference type="Google" id="ProtNLM"/>
    </source>
</evidence>
<accession>A0A7R9B7V4</accession>
<dbReference type="SMART" id="SM00177">
    <property type="entry name" value="ARF"/>
    <property type="match status" value="1"/>
</dbReference>
<dbReference type="GO" id="GO:0005525">
    <property type="term" value="F:GTP binding"/>
    <property type="evidence" value="ECO:0007669"/>
    <property type="project" value="UniProtKB-KW"/>
</dbReference>
<proteinExistence type="predicted"/>
<organism evidence="4">
    <name type="scientific">Timema shepardi</name>
    <name type="common">Walking stick</name>
    <dbReference type="NCBI Taxonomy" id="629360"/>
    <lineage>
        <taxon>Eukaryota</taxon>
        <taxon>Metazoa</taxon>
        <taxon>Ecdysozoa</taxon>
        <taxon>Arthropoda</taxon>
        <taxon>Hexapoda</taxon>
        <taxon>Insecta</taxon>
        <taxon>Pterygota</taxon>
        <taxon>Neoptera</taxon>
        <taxon>Polyneoptera</taxon>
        <taxon>Phasmatodea</taxon>
        <taxon>Timematodea</taxon>
        <taxon>Timematoidea</taxon>
        <taxon>Timematidae</taxon>
        <taxon>Timema</taxon>
    </lineage>
</organism>
<reference evidence="4" key="1">
    <citation type="submission" date="2020-11" db="EMBL/GenBank/DDBJ databases">
        <authorList>
            <person name="Tran Van P."/>
        </authorList>
    </citation>
    <scope>NUCLEOTIDE SEQUENCE</scope>
</reference>
<evidence type="ECO:0000313" key="4">
    <source>
        <dbReference type="EMBL" id="CAD7267559.1"/>
    </source>
</evidence>
<dbReference type="PROSITE" id="PS51417">
    <property type="entry name" value="ARF"/>
    <property type="match status" value="1"/>
</dbReference>
<sequence length="212" mass="23741">MIEGPALEKRSVLEVLNRVYIVPIVTYAAETWTLNAVVFVVDSSNQERVLLILPIKGNYRREGSVMRALCFPQAVVFVVDSSNQERVLLILAIKVNYRREGSVMRVLCFPQAVVFVVDSSNQERLLEAHSELAKLMSEKELKDASLLILANKQDVPDCVTIEDLTKQFALYKLCCGRSWHIQACDAQSGTGLHDGLDWLSRQLVAAGVYDIT</sequence>
<dbReference type="EMBL" id="OC009584">
    <property type="protein sequence ID" value="CAD7267559.1"/>
    <property type="molecule type" value="Genomic_DNA"/>
</dbReference>
<dbReference type="GO" id="GO:0003924">
    <property type="term" value="F:GTPase activity"/>
    <property type="evidence" value="ECO:0007669"/>
    <property type="project" value="InterPro"/>
</dbReference>
<dbReference type="Gene3D" id="3.40.50.300">
    <property type="entry name" value="P-loop containing nucleotide triphosphate hydrolases"/>
    <property type="match status" value="1"/>
</dbReference>
<dbReference type="InterPro" id="IPR006689">
    <property type="entry name" value="Small_GTPase_ARF/SAR"/>
</dbReference>
<dbReference type="AlphaFoldDB" id="A0A7R9B7V4"/>
<keyword evidence="2 3" id="KW-0342">GTP-binding</keyword>
<protein>
    <recommendedName>
        <fullName evidence="5">ADP-ribosylation factor-like protein</fullName>
    </recommendedName>
</protein>
<evidence type="ECO:0000256" key="2">
    <source>
        <dbReference type="ARBA" id="ARBA00023134"/>
    </source>
</evidence>
<evidence type="ECO:0000256" key="1">
    <source>
        <dbReference type="ARBA" id="ARBA00022741"/>
    </source>
</evidence>
<keyword evidence="1 3" id="KW-0547">Nucleotide-binding</keyword>